<keyword evidence="3" id="KW-0813">Transport</keyword>
<evidence type="ECO:0000256" key="6">
    <source>
        <dbReference type="ARBA" id="ARBA00023136"/>
    </source>
</evidence>
<comment type="subcellular location">
    <subcellularLocation>
        <location evidence="1">Membrane</location>
        <topology evidence="1">Peripheral membrane protein</topology>
    </subcellularLocation>
</comment>
<evidence type="ECO:0000256" key="9">
    <source>
        <dbReference type="SAM" id="MobiDB-lite"/>
    </source>
</evidence>
<feature type="region of interest" description="Disordered" evidence="9">
    <location>
        <begin position="280"/>
        <end position="420"/>
    </location>
</feature>
<evidence type="ECO:0000256" key="2">
    <source>
        <dbReference type="ARBA" id="ARBA00010050"/>
    </source>
</evidence>
<feature type="compositionally biased region" description="Low complexity" evidence="9">
    <location>
        <begin position="280"/>
        <end position="293"/>
    </location>
</feature>
<dbReference type="GeneID" id="28999557"/>
<dbReference type="Gene3D" id="1.25.40.10">
    <property type="entry name" value="Tetratricopeptide repeat domain"/>
    <property type="match status" value="1"/>
</dbReference>
<dbReference type="RefSeq" id="XP_018287863.1">
    <property type="nucleotide sequence ID" value="XM_018438651.1"/>
</dbReference>
<name>A0A162TU16_PHYB8</name>
<dbReference type="OrthoDB" id="9984275at2759"/>
<comment type="similarity">
    <text evidence="2">Belongs to the SNAP family.</text>
</comment>
<evidence type="ECO:0000313" key="11">
    <source>
        <dbReference type="Proteomes" id="UP000077315"/>
    </source>
</evidence>
<dbReference type="Pfam" id="PF14938">
    <property type="entry name" value="SNAP"/>
    <property type="match status" value="1"/>
</dbReference>
<protein>
    <recommendedName>
        <fullName evidence="7">Gamma-soluble NSF attachment protein</fullName>
    </recommendedName>
    <alternativeName>
        <fullName evidence="8">N-ethylmaleimide-sensitive factor attachment protein gamma</fullName>
    </alternativeName>
</protein>
<feature type="compositionally biased region" description="Polar residues" evidence="9">
    <location>
        <begin position="314"/>
        <end position="325"/>
    </location>
</feature>
<gene>
    <name evidence="10" type="ORF">PHYBLDRAFT_182634</name>
</gene>
<evidence type="ECO:0000256" key="5">
    <source>
        <dbReference type="ARBA" id="ARBA00022927"/>
    </source>
</evidence>
<evidence type="ECO:0000256" key="4">
    <source>
        <dbReference type="ARBA" id="ARBA00022892"/>
    </source>
</evidence>
<dbReference type="GO" id="GO:0005774">
    <property type="term" value="C:vacuolar membrane"/>
    <property type="evidence" value="ECO:0007669"/>
    <property type="project" value="TreeGrafter"/>
</dbReference>
<evidence type="ECO:0000256" key="7">
    <source>
        <dbReference type="ARBA" id="ARBA00040047"/>
    </source>
</evidence>
<feature type="compositionally biased region" description="Low complexity" evidence="9">
    <location>
        <begin position="358"/>
        <end position="367"/>
    </location>
</feature>
<keyword evidence="5" id="KW-0653">Protein transport</keyword>
<dbReference type="PANTHER" id="PTHR13768:SF2">
    <property type="entry name" value="GAMMA-SOLUBLE NSF ATTACHMENT PROTEIN"/>
    <property type="match status" value="1"/>
</dbReference>
<dbReference type="GO" id="GO:0005483">
    <property type="term" value="F:soluble NSF attachment protein activity"/>
    <property type="evidence" value="ECO:0007669"/>
    <property type="project" value="TreeGrafter"/>
</dbReference>
<keyword evidence="11" id="KW-1185">Reference proteome</keyword>
<dbReference type="PRINTS" id="PR00448">
    <property type="entry name" value="NSFATTACHMNT"/>
</dbReference>
<keyword evidence="6" id="KW-0472">Membrane</keyword>
<dbReference type="GO" id="GO:0019905">
    <property type="term" value="F:syntaxin binding"/>
    <property type="evidence" value="ECO:0007669"/>
    <property type="project" value="TreeGrafter"/>
</dbReference>
<evidence type="ECO:0000256" key="8">
    <source>
        <dbReference type="ARBA" id="ARBA00042485"/>
    </source>
</evidence>
<feature type="compositionally biased region" description="Basic and acidic residues" evidence="9">
    <location>
        <begin position="368"/>
        <end position="378"/>
    </location>
</feature>
<proteinExistence type="inferred from homology"/>
<evidence type="ECO:0000256" key="3">
    <source>
        <dbReference type="ARBA" id="ARBA00022448"/>
    </source>
</evidence>
<organism evidence="10 11">
    <name type="scientific">Phycomyces blakesleeanus (strain ATCC 8743b / DSM 1359 / FGSC 10004 / NBRC 33097 / NRRL 1555)</name>
    <dbReference type="NCBI Taxonomy" id="763407"/>
    <lineage>
        <taxon>Eukaryota</taxon>
        <taxon>Fungi</taxon>
        <taxon>Fungi incertae sedis</taxon>
        <taxon>Mucoromycota</taxon>
        <taxon>Mucoromycotina</taxon>
        <taxon>Mucoromycetes</taxon>
        <taxon>Mucorales</taxon>
        <taxon>Phycomycetaceae</taxon>
        <taxon>Phycomyces</taxon>
    </lineage>
</organism>
<feature type="compositionally biased region" description="Acidic residues" evidence="9">
    <location>
        <begin position="408"/>
        <end position="420"/>
    </location>
</feature>
<dbReference type="AlphaFoldDB" id="A0A162TU16"/>
<dbReference type="GO" id="GO:0016192">
    <property type="term" value="P:vesicle-mediated transport"/>
    <property type="evidence" value="ECO:0007669"/>
    <property type="project" value="UniProtKB-KW"/>
</dbReference>
<dbReference type="InterPro" id="IPR000744">
    <property type="entry name" value="NSF_attach"/>
</dbReference>
<feature type="compositionally biased region" description="Polar residues" evidence="9">
    <location>
        <begin position="294"/>
        <end position="303"/>
    </location>
</feature>
<reference evidence="11" key="1">
    <citation type="submission" date="2015-06" db="EMBL/GenBank/DDBJ databases">
        <title>Expansion of signal transduction pathways in fungi by whole-genome duplication.</title>
        <authorList>
            <consortium name="DOE Joint Genome Institute"/>
            <person name="Corrochano L.M."/>
            <person name="Kuo A."/>
            <person name="Marcet-Houben M."/>
            <person name="Polaino S."/>
            <person name="Salamov A."/>
            <person name="Villalobos J.M."/>
            <person name="Alvarez M.I."/>
            <person name="Avalos J."/>
            <person name="Benito E.P."/>
            <person name="Benoit I."/>
            <person name="Burger G."/>
            <person name="Camino L.P."/>
            <person name="Canovas D."/>
            <person name="Cerda-Olmedo E."/>
            <person name="Cheng J.-F."/>
            <person name="Dominguez A."/>
            <person name="Elias M."/>
            <person name="Eslava A.P."/>
            <person name="Glaser F."/>
            <person name="Grimwood J."/>
            <person name="Gutierrez G."/>
            <person name="Heitman J."/>
            <person name="Henrissat B."/>
            <person name="Iturriaga E.A."/>
            <person name="Lang B.F."/>
            <person name="Lavin J.L."/>
            <person name="Lee S."/>
            <person name="Li W."/>
            <person name="Lindquist E."/>
            <person name="Lopez-Garcia S."/>
            <person name="Luque E.M."/>
            <person name="Marcos A.T."/>
            <person name="Martin J."/>
            <person name="McCluskey K."/>
            <person name="Medina H.R."/>
            <person name="Miralles-Duran A."/>
            <person name="Miyazaki A."/>
            <person name="Munoz-Torres E."/>
            <person name="Oguiza J.A."/>
            <person name="Ohm R."/>
            <person name="Olmedo M."/>
            <person name="Orejas M."/>
            <person name="Ortiz-Castellanos L."/>
            <person name="Pisabarro A.G."/>
            <person name="Rodriguez-Romero J."/>
            <person name="Ruiz-Herrera J."/>
            <person name="Ruiz-Vazquez R."/>
            <person name="Sanz C."/>
            <person name="Schackwitz W."/>
            <person name="Schmutz J."/>
            <person name="Shahriari M."/>
            <person name="Shelest E."/>
            <person name="Silva-Franco F."/>
            <person name="Soanes D."/>
            <person name="Syed K."/>
            <person name="Tagua V.G."/>
            <person name="Talbot N.J."/>
            <person name="Thon M."/>
            <person name="De vries R.P."/>
            <person name="Wiebenga A."/>
            <person name="Yadav J.S."/>
            <person name="Braun E.L."/>
            <person name="Baker S."/>
            <person name="Garre V."/>
            <person name="Horwitz B."/>
            <person name="Torres-Martinez S."/>
            <person name="Idnurm A."/>
            <person name="Herrera-Estrella A."/>
            <person name="Gabaldon T."/>
            <person name="Grigoriev I.V."/>
        </authorList>
    </citation>
    <scope>NUCLEOTIDE SEQUENCE [LARGE SCALE GENOMIC DNA]</scope>
    <source>
        <strain evidence="11">NRRL 1555(-)</strain>
    </source>
</reference>
<keyword evidence="4" id="KW-0931">ER-Golgi transport</keyword>
<evidence type="ECO:0000256" key="1">
    <source>
        <dbReference type="ARBA" id="ARBA00004170"/>
    </source>
</evidence>
<dbReference type="PANTHER" id="PTHR13768">
    <property type="entry name" value="SOLUBLE NSF ATTACHMENT PROTEIN SNAP"/>
    <property type="match status" value="1"/>
</dbReference>
<dbReference type="EMBL" id="KV440990">
    <property type="protein sequence ID" value="OAD69823.1"/>
    <property type="molecule type" value="Genomic_DNA"/>
</dbReference>
<sequence length="420" mass="45823">MEAQRIRDGVKFMQEGDKASSKGLFRKPDWDVAAGCYERAATSFKIAKSYDQAVQAYAKTSEAFFKAGANHLAGKAMESAALILTQNLGQPQRAAEAYQQASDLFMTQGSIDRAAEQLEKAGRAMETTDINAAIEMYSAACTLYEQEDRGRFAIDVFKKAISLLIKSKKYEKAIDMLQRQSVILQKMVSRSHLHKANLSILILILAIGDEVEAGKQFHIMCSDSGFSQSEEAEICQALLQAYEEGDQELMEQTVRRQHVNFLDNEVARLARTLTVPGEVLSSGLSGTSSVTSSKLYGSTNGPPSHSAVRGNPAAANQSQRPTNGASSHSSSGGHIPPQPMSPAQVRAELYSRPPPRQQPQTQPQQPQEVEKDNTRGVEEDFAELRVQPGPKPVAHVPAPAPAPVAQTTEDDEDDEYDGLR</sequence>
<evidence type="ECO:0000313" key="10">
    <source>
        <dbReference type="EMBL" id="OAD69823.1"/>
    </source>
</evidence>
<dbReference type="GO" id="GO:0006886">
    <property type="term" value="P:intracellular protein transport"/>
    <property type="evidence" value="ECO:0007669"/>
    <property type="project" value="InterPro"/>
</dbReference>
<dbReference type="VEuPathDB" id="FungiDB:PHYBLDRAFT_182634"/>
<dbReference type="STRING" id="763407.A0A162TU16"/>
<dbReference type="GO" id="GO:0031201">
    <property type="term" value="C:SNARE complex"/>
    <property type="evidence" value="ECO:0007669"/>
    <property type="project" value="TreeGrafter"/>
</dbReference>
<accession>A0A162TU16</accession>
<dbReference type="SUPFAM" id="SSF48452">
    <property type="entry name" value="TPR-like"/>
    <property type="match status" value="1"/>
</dbReference>
<dbReference type="InParanoid" id="A0A162TU16"/>
<dbReference type="Proteomes" id="UP000077315">
    <property type="component" value="Unassembled WGS sequence"/>
</dbReference>
<dbReference type="InterPro" id="IPR011990">
    <property type="entry name" value="TPR-like_helical_dom_sf"/>
</dbReference>